<feature type="region of interest" description="Disordered" evidence="4">
    <location>
        <begin position="1"/>
        <end position="28"/>
    </location>
</feature>
<dbReference type="InterPro" id="IPR015943">
    <property type="entry name" value="WD40/YVTN_repeat-like_dom_sf"/>
</dbReference>
<feature type="compositionally biased region" description="Acidic residues" evidence="4">
    <location>
        <begin position="629"/>
        <end position="686"/>
    </location>
</feature>
<dbReference type="RefSeq" id="XP_012047332.1">
    <property type="nucleotide sequence ID" value="XM_012191942.1"/>
</dbReference>
<feature type="region of interest" description="Disordered" evidence="4">
    <location>
        <begin position="616"/>
        <end position="714"/>
    </location>
</feature>
<dbReference type="PANTHER" id="PTHR44267:SF1">
    <property type="entry name" value="WD REPEAT-CONTAINING PROTEIN 43"/>
    <property type="match status" value="1"/>
</dbReference>
<keyword evidence="2" id="KW-0539">Nucleus</keyword>
<dbReference type="Pfam" id="PF04003">
    <property type="entry name" value="Utp12"/>
    <property type="match status" value="1"/>
</dbReference>
<comment type="subcellular location">
    <subcellularLocation>
        <location evidence="1">Nucleus</location>
    </subcellularLocation>
</comment>
<gene>
    <name evidence="6" type="ORF">CNAG_03602</name>
</gene>
<dbReference type="Proteomes" id="UP000010091">
    <property type="component" value="Chromosome 2"/>
</dbReference>
<feature type="domain" description="Small-subunit processome Utp12" evidence="5">
    <location>
        <begin position="483"/>
        <end position="600"/>
    </location>
</feature>
<dbReference type="HOGENOM" id="CLU_009770_0_0_1"/>
<evidence type="ECO:0000256" key="1">
    <source>
        <dbReference type="ARBA" id="ARBA00004123"/>
    </source>
</evidence>
<dbReference type="PANTHER" id="PTHR44267">
    <property type="entry name" value="WD REPEAT-CONTAINING PROTEIN 43"/>
    <property type="match status" value="1"/>
</dbReference>
<proteinExistence type="inferred from homology"/>
<dbReference type="GO" id="GO:0000462">
    <property type="term" value="P:maturation of SSU-rRNA from tricistronic rRNA transcript (SSU-rRNA, 5.8S rRNA, LSU-rRNA)"/>
    <property type="evidence" value="ECO:0007669"/>
    <property type="project" value="TreeGrafter"/>
</dbReference>
<dbReference type="InterPro" id="IPR007148">
    <property type="entry name" value="SSU_processome_Utp12"/>
</dbReference>
<keyword evidence="7" id="KW-1185">Reference proteome</keyword>
<dbReference type="AlphaFoldDB" id="J9VI77"/>
<dbReference type="GO" id="GO:0032040">
    <property type="term" value="C:small-subunit processome"/>
    <property type="evidence" value="ECO:0007669"/>
    <property type="project" value="UniProtKB-ARBA"/>
</dbReference>
<dbReference type="OrthoDB" id="30195at2759"/>
<dbReference type="Gene3D" id="2.130.10.10">
    <property type="entry name" value="YVTN repeat-like/Quinoprotein amine dehydrogenase"/>
    <property type="match status" value="1"/>
</dbReference>
<feature type="compositionally biased region" description="Acidic residues" evidence="4">
    <location>
        <begin position="698"/>
        <end position="714"/>
    </location>
</feature>
<sequence length="714" mass="75480">MAPRQPVAGPSKPKHSQQPAIQSPPAPAAVSAFNSTRTLFALASPVLGQADKVQVWDVAGDRVISEWEVVGASKASSVCFTTVPSDAASTKKKRRKSGSGRGAEEEVVLVTTSKSQLLVLSTKQTEPLRTLDLPASVTAAWSEERASILATASSLLVLSADASSISHTFTLPSSLSSPTAITILPTSTAESLHVLVASSLVVTLHLSLASQEVTFVSSPLPASTSSISSLLPLPLTEQGASFLVVSEDDRTISQYTLTSPQSPARLSYRYASPTLSSAHSITADPDLLAVLHESGEISLFRLPSELDLSRPQSDAKPSTVKIVEGKEERTARLCRVAFAPVDDGASGALLCGRLTGGGRVKWSRAIYELPEGGLRPVTVVKVEAQELVGASSVSETVPVQRYVAPNTVNEAAPEDVDEAPVSQLPSDVNMAELSLGERMLAPDSQEADTGSKPAASSAGVTLDGPVNAASLTRVLVQALHTSDPALLTLCLSHRNPVLIRNTIRKMPPQLALPLLKACVERLGQGKGANKRGGGRGAAQNEQQGRGTVEWVKGVLVERGSILMTIPSLPVHLASLSQLLQNRLELNQPLQTLSGRLDLALAQITMRRIAAEQALENAKNGGQKGGEGEIYVEGESEDEDEIIEVGEDGGEIEDIDMGGLSESDESEEEEEEEEDEDEDEESDDDPLDSGSDNDLLDLQAEESGSDDEEESEDED</sequence>
<evidence type="ECO:0000256" key="4">
    <source>
        <dbReference type="SAM" id="MobiDB-lite"/>
    </source>
</evidence>
<protein>
    <submittedName>
        <fullName evidence="6">U3 small nucleolar RNA-associated protein 5</fullName>
    </submittedName>
</protein>
<evidence type="ECO:0000259" key="5">
    <source>
        <dbReference type="Pfam" id="PF04003"/>
    </source>
</evidence>
<dbReference type="InterPro" id="IPR052414">
    <property type="entry name" value="U3_snoRNA-assoc_WDR"/>
</dbReference>
<feature type="compositionally biased region" description="Low complexity" evidence="4">
    <location>
        <begin position="687"/>
        <end position="697"/>
    </location>
</feature>
<dbReference type="KEGG" id="cng:CNAG_03602"/>
<feature type="region of interest" description="Disordered" evidence="4">
    <location>
        <begin position="442"/>
        <end position="461"/>
    </location>
</feature>
<evidence type="ECO:0000313" key="6">
    <source>
        <dbReference type="EMBL" id="AFR93106.1"/>
    </source>
</evidence>
<evidence type="ECO:0000313" key="7">
    <source>
        <dbReference type="Proteomes" id="UP000010091"/>
    </source>
</evidence>
<organism evidence="6 7">
    <name type="scientific">Cryptococcus neoformans (strain H99 / ATCC 208821 / CBS 10515 / FGSC 9487)</name>
    <name type="common">Cryptococcus neoformans var. grubii serotype A</name>
    <dbReference type="NCBI Taxonomy" id="235443"/>
    <lineage>
        <taxon>Eukaryota</taxon>
        <taxon>Fungi</taxon>
        <taxon>Dikarya</taxon>
        <taxon>Basidiomycota</taxon>
        <taxon>Agaricomycotina</taxon>
        <taxon>Tremellomycetes</taxon>
        <taxon>Tremellales</taxon>
        <taxon>Cryptococcaceae</taxon>
        <taxon>Cryptococcus</taxon>
        <taxon>Cryptococcus neoformans species complex</taxon>
    </lineage>
</organism>
<evidence type="ECO:0000256" key="2">
    <source>
        <dbReference type="ARBA" id="ARBA00023242"/>
    </source>
</evidence>
<evidence type="ECO:0000256" key="3">
    <source>
        <dbReference type="ARBA" id="ARBA00038335"/>
    </source>
</evidence>
<dbReference type="InterPro" id="IPR036322">
    <property type="entry name" value="WD40_repeat_dom_sf"/>
</dbReference>
<dbReference type="VEuPathDB" id="FungiDB:CNAG_03602"/>
<accession>J9VI77</accession>
<dbReference type="SUPFAM" id="SSF50978">
    <property type="entry name" value="WD40 repeat-like"/>
    <property type="match status" value="1"/>
</dbReference>
<reference evidence="6 7" key="1">
    <citation type="journal article" date="2014" name="PLoS Genet.">
        <title>Analysis of the genome and transcriptome of Cryptococcus neoformans var. grubii reveals complex RNA expression and microevolution leading to virulence attenuation.</title>
        <authorList>
            <person name="Janbon G."/>
            <person name="Ormerod K.L."/>
            <person name="Paulet D."/>
            <person name="Byrnes E.J.III."/>
            <person name="Yadav V."/>
            <person name="Chatterjee G."/>
            <person name="Mullapudi N."/>
            <person name="Hon C.C."/>
            <person name="Billmyre R.B."/>
            <person name="Brunel F."/>
            <person name="Bahn Y.S."/>
            <person name="Chen W."/>
            <person name="Chen Y."/>
            <person name="Chow E.W."/>
            <person name="Coppee J.Y."/>
            <person name="Floyd-Averette A."/>
            <person name="Gaillardin C."/>
            <person name="Gerik K.J."/>
            <person name="Goldberg J."/>
            <person name="Gonzalez-Hilarion S."/>
            <person name="Gujja S."/>
            <person name="Hamlin J.L."/>
            <person name="Hsueh Y.P."/>
            <person name="Ianiri G."/>
            <person name="Jones S."/>
            <person name="Kodira C.D."/>
            <person name="Kozubowski L."/>
            <person name="Lam W."/>
            <person name="Marra M."/>
            <person name="Mesner L.D."/>
            <person name="Mieczkowski P.A."/>
            <person name="Moyrand F."/>
            <person name="Nielsen K."/>
            <person name="Proux C."/>
            <person name="Rossignol T."/>
            <person name="Schein J.E."/>
            <person name="Sun S."/>
            <person name="Wollschlaeger C."/>
            <person name="Wood I.A."/>
            <person name="Zeng Q."/>
            <person name="Neuveglise C."/>
            <person name="Newlon C.S."/>
            <person name="Perfect J.R."/>
            <person name="Lodge J.K."/>
            <person name="Idnurm A."/>
            <person name="Stajich J.E."/>
            <person name="Kronstad J.W."/>
            <person name="Sanyal K."/>
            <person name="Heitman J."/>
            <person name="Fraser J.A."/>
            <person name="Cuomo C.A."/>
            <person name="Dietrich F.S."/>
        </authorList>
    </citation>
    <scope>NUCLEOTIDE SEQUENCE [LARGE SCALE GENOMIC DNA]</scope>
    <source>
        <strain evidence="7">H99 / ATCC 208821 / CBS 10515 / FGSC 9487</strain>
    </source>
</reference>
<dbReference type="EMBL" id="CP003821">
    <property type="protein sequence ID" value="AFR93106.1"/>
    <property type="molecule type" value="Genomic_DNA"/>
</dbReference>
<comment type="similarity">
    <text evidence="3">Belongs to the UTP5 family.</text>
</comment>
<name>J9VI77_CRYN9</name>
<dbReference type="GeneID" id="23887081"/>